<evidence type="ECO:0000256" key="9">
    <source>
        <dbReference type="RuleBase" id="RU363037"/>
    </source>
</evidence>
<dbReference type="InterPro" id="IPR049940">
    <property type="entry name" value="GluQ/Sye"/>
</dbReference>
<feature type="domain" description="Glutamyl/glutaminyl-tRNA synthetase class Ib catalytic" evidence="10">
    <location>
        <begin position="70"/>
        <end position="224"/>
    </location>
</feature>
<dbReference type="InterPro" id="IPR020058">
    <property type="entry name" value="Glu/Gln-tRNA-synth_Ib_cat-dom"/>
</dbReference>
<dbReference type="Gene3D" id="3.90.800.10">
    <property type="entry name" value="Glutamyl-tRNA Synthetase, Domain 3"/>
    <property type="match status" value="1"/>
</dbReference>
<evidence type="ECO:0000313" key="12">
    <source>
        <dbReference type="EMBL" id="RVX12323.1"/>
    </source>
</evidence>
<comment type="caution">
    <text evidence="12">The sequence shown here is derived from an EMBL/GenBank/DDBJ whole genome shotgun (WGS) entry which is preliminary data.</text>
</comment>
<evidence type="ECO:0000256" key="2">
    <source>
        <dbReference type="ARBA" id="ARBA00022598"/>
    </source>
</evidence>
<keyword evidence="3 9" id="KW-0547">Nucleotide-binding</keyword>
<gene>
    <name evidence="12" type="primary">SYE_0</name>
    <name evidence="12" type="ORF">CK203_010562</name>
</gene>
<evidence type="ECO:0000256" key="6">
    <source>
        <dbReference type="ARBA" id="ARBA00022946"/>
    </source>
</evidence>
<dbReference type="Pfam" id="PF19269">
    <property type="entry name" value="Anticodon_2"/>
    <property type="match status" value="1"/>
</dbReference>
<evidence type="ECO:0000256" key="1">
    <source>
        <dbReference type="ARBA" id="ARBA00007894"/>
    </source>
</evidence>
<proteinExistence type="inferred from homology"/>
<evidence type="ECO:0000259" key="11">
    <source>
        <dbReference type="Pfam" id="PF19269"/>
    </source>
</evidence>
<dbReference type="InterPro" id="IPR020751">
    <property type="entry name" value="aa-tRNA-synth_I_codon-bd_sub2"/>
</dbReference>
<evidence type="ECO:0000256" key="8">
    <source>
        <dbReference type="ARBA" id="ARBA00023146"/>
    </source>
</evidence>
<dbReference type="GO" id="GO:0006412">
    <property type="term" value="P:translation"/>
    <property type="evidence" value="ECO:0007669"/>
    <property type="project" value="UniProtKB-KW"/>
</dbReference>
<dbReference type="InterPro" id="IPR014729">
    <property type="entry name" value="Rossmann-like_a/b/a_fold"/>
</dbReference>
<dbReference type="InterPro" id="IPR008925">
    <property type="entry name" value="aa_tRNA-synth_I_cd-bd_sf"/>
</dbReference>
<dbReference type="EMBL" id="QGNW01000028">
    <property type="protein sequence ID" value="RVX12323.1"/>
    <property type="molecule type" value="Genomic_DNA"/>
</dbReference>
<dbReference type="Proteomes" id="UP000288805">
    <property type="component" value="Unassembled WGS sequence"/>
</dbReference>
<keyword evidence="7" id="KW-0496">Mitochondrion</keyword>
<dbReference type="GO" id="GO:0005524">
    <property type="term" value="F:ATP binding"/>
    <property type="evidence" value="ECO:0007669"/>
    <property type="project" value="UniProtKB-KW"/>
</dbReference>
<feature type="domain" description="Glutamyl/glutaminyl-tRNA synthetase class Ib catalytic" evidence="10">
    <location>
        <begin position="11"/>
        <end position="48"/>
    </location>
</feature>
<evidence type="ECO:0000256" key="4">
    <source>
        <dbReference type="ARBA" id="ARBA00022840"/>
    </source>
</evidence>
<keyword evidence="2 9" id="KW-0436">Ligase</keyword>
<reference evidence="12 13" key="1">
    <citation type="journal article" date="2018" name="PLoS Genet.">
        <title>Population sequencing reveals clonal diversity and ancestral inbreeding in the grapevine cultivar Chardonnay.</title>
        <authorList>
            <person name="Roach M.J."/>
            <person name="Johnson D.L."/>
            <person name="Bohlmann J."/>
            <person name="van Vuuren H.J."/>
            <person name="Jones S.J."/>
            <person name="Pretorius I.S."/>
            <person name="Schmidt S.A."/>
            <person name="Borneman A.R."/>
        </authorList>
    </citation>
    <scope>NUCLEOTIDE SEQUENCE [LARGE SCALE GENOMIC DNA]</scope>
    <source>
        <strain evidence="13">cv. Chardonnay</strain>
        <tissue evidence="12">Leaf</tissue>
    </source>
</reference>
<dbReference type="Gene3D" id="1.10.10.350">
    <property type="match status" value="1"/>
</dbReference>
<comment type="similarity">
    <text evidence="1">Belongs to the class-I aminoacyl-tRNA synthetase family. Glutamate--tRNA ligase type 1 subfamily.</text>
</comment>
<dbReference type="SUPFAM" id="SSF52374">
    <property type="entry name" value="Nucleotidylyl transferase"/>
    <property type="match status" value="1"/>
</dbReference>
<dbReference type="PANTHER" id="PTHR43311:SF2">
    <property type="entry name" value="GLUTAMATE--TRNA LIGASE, MITOCHONDRIAL-RELATED"/>
    <property type="match status" value="1"/>
</dbReference>
<dbReference type="FunFam" id="1.10.10.350:FF:000004">
    <property type="entry name" value="Glutamate--tRNA ligase chloroplastic/mitochondrial"/>
    <property type="match status" value="1"/>
</dbReference>
<dbReference type="SUPFAM" id="SSF48163">
    <property type="entry name" value="An anticodon-binding domain of class I aminoacyl-tRNA synthetases"/>
    <property type="match status" value="2"/>
</dbReference>
<keyword evidence="4 9" id="KW-0067">ATP-binding</keyword>
<name>A0A438JTM9_VITVI</name>
<dbReference type="GO" id="GO:0000049">
    <property type="term" value="F:tRNA binding"/>
    <property type="evidence" value="ECO:0007669"/>
    <property type="project" value="InterPro"/>
</dbReference>
<evidence type="ECO:0000313" key="13">
    <source>
        <dbReference type="Proteomes" id="UP000288805"/>
    </source>
</evidence>
<dbReference type="Gene3D" id="3.40.50.620">
    <property type="entry name" value="HUPs"/>
    <property type="match status" value="1"/>
</dbReference>
<dbReference type="PANTHER" id="PTHR43311">
    <property type="entry name" value="GLUTAMATE--TRNA LIGASE"/>
    <property type="match status" value="1"/>
</dbReference>
<dbReference type="GO" id="GO:0004812">
    <property type="term" value="F:aminoacyl-tRNA ligase activity"/>
    <property type="evidence" value="ECO:0007669"/>
    <property type="project" value="UniProtKB-KW"/>
</dbReference>
<organism evidence="12 13">
    <name type="scientific">Vitis vinifera</name>
    <name type="common">Grape</name>
    <dbReference type="NCBI Taxonomy" id="29760"/>
    <lineage>
        <taxon>Eukaryota</taxon>
        <taxon>Viridiplantae</taxon>
        <taxon>Streptophyta</taxon>
        <taxon>Embryophyta</taxon>
        <taxon>Tracheophyta</taxon>
        <taxon>Spermatophyta</taxon>
        <taxon>Magnoliopsida</taxon>
        <taxon>eudicotyledons</taxon>
        <taxon>Gunneridae</taxon>
        <taxon>Pentapetalae</taxon>
        <taxon>rosids</taxon>
        <taxon>Vitales</taxon>
        <taxon>Vitaceae</taxon>
        <taxon>Viteae</taxon>
        <taxon>Vitis</taxon>
    </lineage>
</organism>
<sequence length="488" mass="54360">MNLLAGPGVGGDYGPYRQSERNSLYKQHAEKLLESGHVYQCFCSNEGLWGIEWDECVIGRLLILFDSVMKVRWNLDTLGDFVIMRSNGQPVYNFCVTVDDATMAISHVIRAEEHLPNTLRQALLYKALGFAMPSFAHVSLILAPDRSKLSKRHGATSVGQVVNDCYNLSRRWGSCSGNGELPALLGWGDGTENEFFTLKHLVEKFSIDRVNKGGAIFDSTKLRWMNGQHLRSLPSEELTKLIGERWKNTGILTQSDGPFIEVRLHIYLEPSRMFWQAPKRVLTSLDCSSLGNLRMSLKPSPTPLQILYARLDKYDDNTCKVNLYEQEAVALLKDGIDLITDSDKALSNLLSYPLYATLTSPEGKPVLEDKLSEVSSSLLAAYDSGELLQALEEGPAGWQKWVKSFGKSLKRKGKSLFMPLRVLLTGKLHGPDMGASVLLLHRAGTCGVVAPQVGFVTLEDRFKMLREVQWEALNKDQPPLESAAPAIK</sequence>
<evidence type="ECO:0000256" key="5">
    <source>
        <dbReference type="ARBA" id="ARBA00022917"/>
    </source>
</evidence>
<accession>A0A438JTM9</accession>
<keyword evidence="8 9" id="KW-0030">Aminoacyl-tRNA synthetase</keyword>
<dbReference type="Pfam" id="PF00749">
    <property type="entry name" value="tRNA-synt_1c"/>
    <property type="match status" value="2"/>
</dbReference>
<protein>
    <submittedName>
        <fullName evidence="12">Glutamate--tRNA ligase, chloroplastic/mitochondrial</fullName>
    </submittedName>
</protein>
<dbReference type="AlphaFoldDB" id="A0A438JTM9"/>
<dbReference type="InterPro" id="IPR045462">
    <property type="entry name" value="aa-tRNA-synth_I_cd-bd"/>
</dbReference>
<evidence type="ECO:0000259" key="10">
    <source>
        <dbReference type="Pfam" id="PF00749"/>
    </source>
</evidence>
<feature type="domain" description="Aminoacyl-tRNA synthetase class I anticodon-binding" evidence="11">
    <location>
        <begin position="386"/>
        <end position="442"/>
    </location>
</feature>
<keyword evidence="5 9" id="KW-0648">Protein biosynthesis</keyword>
<evidence type="ECO:0000256" key="3">
    <source>
        <dbReference type="ARBA" id="ARBA00022741"/>
    </source>
</evidence>
<keyword evidence="6" id="KW-0809">Transit peptide</keyword>
<evidence type="ECO:0000256" key="7">
    <source>
        <dbReference type="ARBA" id="ARBA00023128"/>
    </source>
</evidence>
<dbReference type="GO" id="GO:0043039">
    <property type="term" value="P:tRNA aminoacylation"/>
    <property type="evidence" value="ECO:0007669"/>
    <property type="project" value="InterPro"/>
</dbReference>